<evidence type="ECO:0000313" key="3">
    <source>
        <dbReference type="EMBL" id="KZV58167.1"/>
    </source>
</evidence>
<accession>A0A2Z7DDV2</accession>
<feature type="compositionally biased region" description="Polar residues" evidence="2">
    <location>
        <begin position="8"/>
        <end position="18"/>
    </location>
</feature>
<keyword evidence="4" id="KW-1185">Reference proteome</keyword>
<evidence type="ECO:0000313" key="4">
    <source>
        <dbReference type="Proteomes" id="UP000250235"/>
    </source>
</evidence>
<dbReference type="AlphaFoldDB" id="A0A2Z7DDV2"/>
<name>A0A2Z7DDV2_9LAMI</name>
<feature type="region of interest" description="Disordered" evidence="2">
    <location>
        <begin position="276"/>
        <end position="303"/>
    </location>
</feature>
<proteinExistence type="predicted"/>
<feature type="region of interest" description="Disordered" evidence="2">
    <location>
        <begin position="1"/>
        <end position="22"/>
    </location>
</feature>
<dbReference type="EMBL" id="KQ986826">
    <property type="protein sequence ID" value="KZV58167.1"/>
    <property type="molecule type" value="Genomic_DNA"/>
</dbReference>
<protein>
    <submittedName>
        <fullName evidence="3">Uncharacterized protein</fullName>
    </submittedName>
</protein>
<organism evidence="3 4">
    <name type="scientific">Dorcoceras hygrometricum</name>
    <dbReference type="NCBI Taxonomy" id="472368"/>
    <lineage>
        <taxon>Eukaryota</taxon>
        <taxon>Viridiplantae</taxon>
        <taxon>Streptophyta</taxon>
        <taxon>Embryophyta</taxon>
        <taxon>Tracheophyta</taxon>
        <taxon>Spermatophyta</taxon>
        <taxon>Magnoliopsida</taxon>
        <taxon>eudicotyledons</taxon>
        <taxon>Gunneridae</taxon>
        <taxon>Pentapetalae</taxon>
        <taxon>asterids</taxon>
        <taxon>lamiids</taxon>
        <taxon>Lamiales</taxon>
        <taxon>Gesneriaceae</taxon>
        <taxon>Didymocarpoideae</taxon>
        <taxon>Trichosporeae</taxon>
        <taxon>Loxocarpinae</taxon>
        <taxon>Dorcoceras</taxon>
    </lineage>
</organism>
<feature type="coiled-coil region" evidence="1">
    <location>
        <begin position="304"/>
        <end position="331"/>
    </location>
</feature>
<reference evidence="3 4" key="1">
    <citation type="journal article" date="2015" name="Proc. Natl. Acad. Sci. U.S.A.">
        <title>The resurrection genome of Boea hygrometrica: A blueprint for survival of dehydration.</title>
        <authorList>
            <person name="Xiao L."/>
            <person name="Yang G."/>
            <person name="Zhang L."/>
            <person name="Yang X."/>
            <person name="Zhao S."/>
            <person name="Ji Z."/>
            <person name="Zhou Q."/>
            <person name="Hu M."/>
            <person name="Wang Y."/>
            <person name="Chen M."/>
            <person name="Xu Y."/>
            <person name="Jin H."/>
            <person name="Xiao X."/>
            <person name="Hu G."/>
            <person name="Bao F."/>
            <person name="Hu Y."/>
            <person name="Wan P."/>
            <person name="Li L."/>
            <person name="Deng X."/>
            <person name="Kuang T."/>
            <person name="Xiang C."/>
            <person name="Zhu J.K."/>
            <person name="Oliver M.J."/>
            <person name="He Y."/>
        </authorList>
    </citation>
    <scope>NUCLEOTIDE SEQUENCE [LARGE SCALE GENOMIC DNA]</scope>
    <source>
        <strain evidence="4">cv. XS01</strain>
    </source>
</reference>
<dbReference type="OrthoDB" id="913893at2759"/>
<evidence type="ECO:0000256" key="1">
    <source>
        <dbReference type="SAM" id="Coils"/>
    </source>
</evidence>
<feature type="region of interest" description="Disordered" evidence="2">
    <location>
        <begin position="407"/>
        <end position="430"/>
    </location>
</feature>
<dbReference type="Proteomes" id="UP000250235">
    <property type="component" value="Unassembled WGS sequence"/>
</dbReference>
<evidence type="ECO:0000256" key="2">
    <source>
        <dbReference type="SAM" id="MobiDB-lite"/>
    </source>
</evidence>
<sequence length="468" mass="52754">MPPKKSRIQLTGENSSIDDMSLEPGNQDLIAAQIVQLVTAAVEQVLAHRSEVNPPPDPQLEEIRKFEEENSRLREERSSLPPPEWTVPFSTEVLVVELPQHFKFQCGRVRRDKGPEEHLSRLKKCHLLHQHSDPIKCQSLPDHLGQISTTVFNLLPAGSIRSFQNFNQTFLLQFASSKNQPWTMLNLFNQKVLAYKQRKMSMYVILYHRVFSTPIRMEIHHFSDQCEENGTVPKKETPVATTVDYSANVDTSHPISSVKDAVALFGKQSLVSPKTFTPSPHPMVKESPLKLSSPIGPGVSSYSSTKLEETVNKLKIELEETKVELKLLKEREIVTEVGLASMKAELHKNKSKLARADAAVASADSSRLMMSIRGEGDRGNIPRVEEKKRERDVTAESDHTDTWLTLAQTSSDGERKEDAGSFLGRKKERKMTKRKPIVPLIGDLLFRKKGSSSTLQSTSYASAYLYWD</sequence>
<gene>
    <name evidence="3" type="ORF">F511_02760</name>
</gene>
<keyword evidence="1" id="KW-0175">Coiled coil</keyword>